<dbReference type="PROSITE" id="PS50089">
    <property type="entry name" value="ZF_RING_2"/>
    <property type="match status" value="1"/>
</dbReference>
<proteinExistence type="predicted"/>
<keyword evidence="5" id="KW-0472">Membrane</keyword>
<dbReference type="Pfam" id="PF13639">
    <property type="entry name" value="zf-RING_2"/>
    <property type="match status" value="1"/>
</dbReference>
<sequence>MATSPLSDLSKIMQPSTAYWTRIKASWSQTIQQAIPSINVRDNLTLSYENKIYSFEPYSDSTLSIKQLVNLTSIINPNNLIIENSFVYKNHAYLLVHSVNRPEEKQAVFANAINGSILFNITNVSSIDLYTENAVVYAYARQDTDTIVQVQVYVNTSSVGARKTFKGTIGDCGTYIRATLRLIVTSCPSYNNRTGLISIYLRDQDGKKLGALIQQIFGEAPMQAIGQGSTTFEKAFQLVETTSDTIHSLQIMSMLPLNQILIHNFIYKDPDNSYIGDPIKGVIRQHLSQAIFDISLYADYKQNDQGNLVTINSQVGMGSGGEFLIINDESNPKFIYFGQLCNFKSVYQDNTGKCKACSKGFYSPIIQGGNNYCQECKVLLLNQQFYPPSIYEKMEVLCGIFTPDDSENKKLILALSLSLTFSCILITICCIICRMKRKSAKTHSQNMRQARRIRHAILLATRDMDTPRVQLETEGLELVAPARRNAAVAPVQQQRQRGQGVGVIIRQITRQFIGNDPEVQVQPEAAPALTDSMKSQLKDFSKLMPEQKLNKAKGKKKQTADPCAICFEEFGLDEQVRITPCKHIFHSECIMEWIKWKLPKPDCPNCRQEFSN</sequence>
<keyword evidence="5" id="KW-0812">Transmembrane</keyword>
<dbReference type="InterPro" id="IPR001841">
    <property type="entry name" value="Znf_RING"/>
</dbReference>
<accession>A0A8J8NTX1</accession>
<dbReference type="OrthoDB" id="9984778at2759"/>
<gene>
    <name evidence="7" type="ORF">FGO68_gene229</name>
</gene>
<dbReference type="PANTHER" id="PTHR45798">
    <property type="entry name" value="RING-H2 FINGER PROTEIN ATL61-RELATED-RELATED"/>
    <property type="match status" value="1"/>
</dbReference>
<keyword evidence="3" id="KW-0862">Zinc</keyword>
<dbReference type="InterPro" id="IPR013083">
    <property type="entry name" value="Znf_RING/FYVE/PHD"/>
</dbReference>
<comment type="caution">
    <text evidence="7">The sequence shown here is derived from an EMBL/GenBank/DDBJ whole genome shotgun (WGS) entry which is preliminary data.</text>
</comment>
<keyword evidence="8" id="KW-1185">Reference proteome</keyword>
<evidence type="ECO:0000256" key="5">
    <source>
        <dbReference type="SAM" id="Phobius"/>
    </source>
</evidence>
<dbReference type="GO" id="GO:0008270">
    <property type="term" value="F:zinc ion binding"/>
    <property type="evidence" value="ECO:0007669"/>
    <property type="project" value="UniProtKB-KW"/>
</dbReference>
<dbReference type="AlphaFoldDB" id="A0A8J8NTX1"/>
<evidence type="ECO:0000256" key="3">
    <source>
        <dbReference type="ARBA" id="ARBA00022833"/>
    </source>
</evidence>
<dbReference type="SUPFAM" id="SSF57850">
    <property type="entry name" value="RING/U-box"/>
    <property type="match status" value="1"/>
</dbReference>
<evidence type="ECO:0000313" key="7">
    <source>
        <dbReference type="EMBL" id="TNV81892.1"/>
    </source>
</evidence>
<dbReference type="InterPro" id="IPR052788">
    <property type="entry name" value="RING-type_E3_ligase_ATL"/>
</dbReference>
<name>A0A8J8NTX1_HALGN</name>
<dbReference type="Gene3D" id="3.30.40.10">
    <property type="entry name" value="Zinc/RING finger domain, C3HC4 (zinc finger)"/>
    <property type="match status" value="1"/>
</dbReference>
<reference evidence="7" key="1">
    <citation type="submission" date="2019-06" db="EMBL/GenBank/DDBJ databases">
        <authorList>
            <person name="Zheng W."/>
        </authorList>
    </citation>
    <scope>NUCLEOTIDE SEQUENCE</scope>
    <source>
        <strain evidence="7">QDHG01</strain>
    </source>
</reference>
<dbReference type="CDD" id="cd16454">
    <property type="entry name" value="RING-H2_PA-TM-RING"/>
    <property type="match status" value="1"/>
</dbReference>
<keyword evidence="5" id="KW-1133">Transmembrane helix</keyword>
<keyword evidence="2 4" id="KW-0863">Zinc-finger</keyword>
<evidence type="ECO:0000256" key="1">
    <source>
        <dbReference type="ARBA" id="ARBA00022723"/>
    </source>
</evidence>
<feature type="domain" description="RING-type" evidence="6">
    <location>
        <begin position="563"/>
        <end position="607"/>
    </location>
</feature>
<dbReference type="PANTHER" id="PTHR45798:SF97">
    <property type="entry name" value="ALCOHOL-SENSITIVE RING FINGER PROTEIN 1"/>
    <property type="match status" value="1"/>
</dbReference>
<dbReference type="Proteomes" id="UP000785679">
    <property type="component" value="Unassembled WGS sequence"/>
</dbReference>
<feature type="transmembrane region" description="Helical" evidence="5">
    <location>
        <begin position="411"/>
        <end position="433"/>
    </location>
</feature>
<evidence type="ECO:0000313" key="8">
    <source>
        <dbReference type="Proteomes" id="UP000785679"/>
    </source>
</evidence>
<dbReference type="EMBL" id="RRYP01005600">
    <property type="protein sequence ID" value="TNV81892.1"/>
    <property type="molecule type" value="Genomic_DNA"/>
</dbReference>
<evidence type="ECO:0000259" key="6">
    <source>
        <dbReference type="PROSITE" id="PS50089"/>
    </source>
</evidence>
<protein>
    <recommendedName>
        <fullName evidence="6">RING-type domain-containing protein</fullName>
    </recommendedName>
</protein>
<dbReference type="SMART" id="SM00184">
    <property type="entry name" value="RING"/>
    <property type="match status" value="1"/>
</dbReference>
<organism evidence="7 8">
    <name type="scientific">Halteria grandinella</name>
    <dbReference type="NCBI Taxonomy" id="5974"/>
    <lineage>
        <taxon>Eukaryota</taxon>
        <taxon>Sar</taxon>
        <taxon>Alveolata</taxon>
        <taxon>Ciliophora</taxon>
        <taxon>Intramacronucleata</taxon>
        <taxon>Spirotrichea</taxon>
        <taxon>Stichotrichia</taxon>
        <taxon>Sporadotrichida</taxon>
        <taxon>Halteriidae</taxon>
        <taxon>Halteria</taxon>
    </lineage>
</organism>
<evidence type="ECO:0000256" key="4">
    <source>
        <dbReference type="PROSITE-ProRule" id="PRU00175"/>
    </source>
</evidence>
<evidence type="ECO:0000256" key="2">
    <source>
        <dbReference type="ARBA" id="ARBA00022771"/>
    </source>
</evidence>
<keyword evidence="1" id="KW-0479">Metal-binding</keyword>